<dbReference type="GO" id="GO:0071949">
    <property type="term" value="F:FAD binding"/>
    <property type="evidence" value="ECO:0007669"/>
    <property type="project" value="InterPro"/>
</dbReference>
<keyword evidence="3" id="KW-1185">Reference proteome</keyword>
<dbReference type="PRINTS" id="PR00420">
    <property type="entry name" value="RNGMNOXGNASE"/>
</dbReference>
<dbReference type="PANTHER" id="PTHR43876:SF7">
    <property type="entry name" value="UBIQUINONE BIOSYNTHESIS MONOOXYGENASE COQ6, MITOCHONDRIAL"/>
    <property type="match status" value="1"/>
</dbReference>
<dbReference type="STRING" id="582667.SAMN05192568_10173"/>
<sequence>MGSGVDSYDVAVVGAGLAGSCLAGALARAGTRVALIDAQAGRGEARRDFRAEKFGADQMALFEGLGFGQALAACTTRTDEVAVVRYGRLAYREAAREWGAHYPVLVGAARDALPEGLLTVGRVADLDLGPDRQALTLSDGRRIEARLVVLATGLGHALLAKAGITKRALSPRHSLAVGFDMGAPRAAFPFPAMTYFAEGFGGRDAYLTLFPIGDVMRANLFCYRDPGEPWVAALRRDPEATLRAMMPHLARHCPDLSVSGPLEVRPIDLARADGVERDGLVLIGDAFQTACPIPGTGIGKLLTDADRLARVHVPAWLATPGMAREKIAAFYADPVKQACDARSLRASVYARGLAVETGALWRARRLRNRLARTAIRMAKDGPRAAAALAPGLLPIGL</sequence>
<dbReference type="AlphaFoldDB" id="A0A1I4MIW5"/>
<gene>
    <name evidence="2" type="ORF">SAMN05192568_10173</name>
</gene>
<dbReference type="PANTHER" id="PTHR43876">
    <property type="entry name" value="UBIQUINONE BIOSYNTHESIS MONOOXYGENASE COQ6, MITOCHONDRIAL"/>
    <property type="match status" value="1"/>
</dbReference>
<dbReference type="InterPro" id="IPR036188">
    <property type="entry name" value="FAD/NAD-bd_sf"/>
</dbReference>
<accession>A0A1I4MIW5</accession>
<proteinExistence type="predicted"/>
<dbReference type="RefSeq" id="WP_244537174.1">
    <property type="nucleotide sequence ID" value="NZ_FOTK01000017.1"/>
</dbReference>
<dbReference type="SUPFAM" id="SSF51905">
    <property type="entry name" value="FAD/NAD(P)-binding domain"/>
    <property type="match status" value="1"/>
</dbReference>
<protein>
    <submittedName>
        <fullName evidence="2">2-polyprenyl-6-methoxyphenol hydroxylase</fullName>
    </submittedName>
</protein>
<evidence type="ECO:0000259" key="1">
    <source>
        <dbReference type="Pfam" id="PF01494"/>
    </source>
</evidence>
<evidence type="ECO:0000313" key="2">
    <source>
        <dbReference type="EMBL" id="SFM03015.1"/>
    </source>
</evidence>
<reference evidence="3" key="1">
    <citation type="submission" date="2016-10" db="EMBL/GenBank/DDBJ databases">
        <authorList>
            <person name="Varghese N."/>
            <person name="Submissions S."/>
        </authorList>
    </citation>
    <scope>NUCLEOTIDE SEQUENCE [LARGE SCALE GENOMIC DNA]</scope>
    <source>
        <strain evidence="3">BL36</strain>
    </source>
</reference>
<dbReference type="InterPro" id="IPR002938">
    <property type="entry name" value="FAD-bd"/>
</dbReference>
<dbReference type="Pfam" id="PF01494">
    <property type="entry name" value="FAD_binding_3"/>
    <property type="match status" value="1"/>
</dbReference>
<dbReference type="EMBL" id="FOTK01000017">
    <property type="protein sequence ID" value="SFM03015.1"/>
    <property type="molecule type" value="Genomic_DNA"/>
</dbReference>
<dbReference type="InterPro" id="IPR051205">
    <property type="entry name" value="UbiH/COQ6_monooxygenase"/>
</dbReference>
<feature type="domain" description="FAD-binding" evidence="1">
    <location>
        <begin position="8"/>
        <end position="88"/>
    </location>
</feature>
<organism evidence="2 3">
    <name type="scientific">Methylobacterium pseudosasicola</name>
    <dbReference type="NCBI Taxonomy" id="582667"/>
    <lineage>
        <taxon>Bacteria</taxon>
        <taxon>Pseudomonadati</taxon>
        <taxon>Pseudomonadota</taxon>
        <taxon>Alphaproteobacteria</taxon>
        <taxon>Hyphomicrobiales</taxon>
        <taxon>Methylobacteriaceae</taxon>
        <taxon>Methylobacterium</taxon>
    </lineage>
</organism>
<name>A0A1I4MIW5_9HYPH</name>
<dbReference type="Proteomes" id="UP000199048">
    <property type="component" value="Unassembled WGS sequence"/>
</dbReference>
<evidence type="ECO:0000313" key="3">
    <source>
        <dbReference type="Proteomes" id="UP000199048"/>
    </source>
</evidence>
<dbReference type="Gene3D" id="3.50.50.60">
    <property type="entry name" value="FAD/NAD(P)-binding domain"/>
    <property type="match status" value="1"/>
</dbReference>